<proteinExistence type="predicted"/>
<dbReference type="InterPro" id="IPR029058">
    <property type="entry name" value="AB_hydrolase_fold"/>
</dbReference>
<organism evidence="1 2">
    <name type="scientific">Estrella lausannensis</name>
    <dbReference type="NCBI Taxonomy" id="483423"/>
    <lineage>
        <taxon>Bacteria</taxon>
        <taxon>Pseudomonadati</taxon>
        <taxon>Chlamydiota</taxon>
        <taxon>Chlamydiia</taxon>
        <taxon>Parachlamydiales</taxon>
        <taxon>Candidatus Criblamydiaceae</taxon>
        <taxon>Estrella</taxon>
    </lineage>
</organism>
<dbReference type="PANTHER" id="PTHR22946:SF12">
    <property type="entry name" value="CONIDIAL PIGMENT BIOSYNTHESIS PROTEIN AYG1 (AFU_ORTHOLOGUE AFUA_2G17550)"/>
    <property type="match status" value="1"/>
</dbReference>
<keyword evidence="2" id="KW-1185">Reference proteome</keyword>
<dbReference type="EMBL" id="CWGJ01000011">
    <property type="protein sequence ID" value="CRX38276.1"/>
    <property type="molecule type" value="Genomic_DNA"/>
</dbReference>
<dbReference type="Proteomes" id="UP000220251">
    <property type="component" value="Unassembled WGS sequence"/>
</dbReference>
<dbReference type="InterPro" id="IPR050261">
    <property type="entry name" value="FrsA_esterase"/>
</dbReference>
<dbReference type="SUPFAM" id="SSF53474">
    <property type="entry name" value="alpha/beta-Hydrolases"/>
    <property type="match status" value="1"/>
</dbReference>
<protein>
    <submittedName>
        <fullName evidence="1">Uncharacterized protein</fullName>
    </submittedName>
</protein>
<gene>
    <name evidence="1" type="ORF">ELAC_0927</name>
</gene>
<sequence>MEFIKDLSFNQQFIRTLGHAARGGADLGECLALIPRIIPGNFESWHDAFHQLGNQLRENAAQESSKQHFFSAGKKLLRASNYYRTAYFFLEENPGDPRIKERLEESKESFAKALDFLAIPHVMIQIPFEGSSLPAILYPSAVPDAKLLIDTGGGDSTLEELYFQSAVAARERGYHCLTFEGPGQGSVLRLGKTPFRPDWEVVIKAVLDFIDKTYPAMKSRVALRGDSFGGYLAVRAAAYEKRIKACVVNPGIFGVSKGLEKLPGAMMTSLLFALKPALRFKIKSRYMRFGVKNLQEMKERCREYTLEGKIKNISCPTLVFDNEEEHLTQGEALKLYQTLECPKKYYVFKKEQRSGGHCQPFLPHETEEVLFDWLDEVLSIT</sequence>
<reference evidence="2" key="1">
    <citation type="submission" date="2015-06" db="EMBL/GenBank/DDBJ databases">
        <authorList>
            <person name="Bertelli C."/>
        </authorList>
    </citation>
    <scope>NUCLEOTIDE SEQUENCE [LARGE SCALE GENOMIC DNA]</scope>
    <source>
        <strain evidence="2">CRIB-30</strain>
    </source>
</reference>
<dbReference type="RefSeq" id="WP_098038120.1">
    <property type="nucleotide sequence ID" value="NZ_CWGJ01000011.1"/>
</dbReference>
<dbReference type="AlphaFoldDB" id="A0A0H5DP54"/>
<dbReference type="Gene3D" id="1.20.1440.110">
    <property type="entry name" value="acylaminoacyl peptidase"/>
    <property type="match status" value="1"/>
</dbReference>
<dbReference type="Gene3D" id="3.40.50.1820">
    <property type="entry name" value="alpha/beta hydrolase"/>
    <property type="match status" value="1"/>
</dbReference>
<accession>A0A0H5DP54</accession>
<dbReference type="OrthoDB" id="9812921at2"/>
<evidence type="ECO:0000313" key="1">
    <source>
        <dbReference type="EMBL" id="CRX38276.1"/>
    </source>
</evidence>
<evidence type="ECO:0000313" key="2">
    <source>
        <dbReference type="Proteomes" id="UP000220251"/>
    </source>
</evidence>
<dbReference type="PANTHER" id="PTHR22946">
    <property type="entry name" value="DIENELACTONE HYDROLASE DOMAIN-CONTAINING PROTEIN-RELATED"/>
    <property type="match status" value="1"/>
</dbReference>
<name>A0A0H5DP54_9BACT</name>